<evidence type="ECO:0000256" key="1">
    <source>
        <dbReference type="ARBA" id="ARBA00001657"/>
    </source>
</evidence>
<dbReference type="Pfam" id="PF00128">
    <property type="entry name" value="Alpha-amylase"/>
    <property type="match status" value="1"/>
</dbReference>
<name>A0A9J7EWG6_SPOLT</name>
<feature type="domain" description="Glycosyl hydrolase family 13 catalytic" evidence="3">
    <location>
        <begin position="1"/>
        <end position="76"/>
    </location>
</feature>
<dbReference type="PANTHER" id="PTHR10357">
    <property type="entry name" value="ALPHA-AMYLASE FAMILY MEMBER"/>
    <property type="match status" value="1"/>
</dbReference>
<organism evidence="4 5">
    <name type="scientific">Spodoptera litura</name>
    <name type="common">Asian cotton leafworm</name>
    <dbReference type="NCBI Taxonomy" id="69820"/>
    <lineage>
        <taxon>Eukaryota</taxon>
        <taxon>Metazoa</taxon>
        <taxon>Ecdysozoa</taxon>
        <taxon>Arthropoda</taxon>
        <taxon>Hexapoda</taxon>
        <taxon>Insecta</taxon>
        <taxon>Pterygota</taxon>
        <taxon>Neoptera</taxon>
        <taxon>Endopterygota</taxon>
        <taxon>Lepidoptera</taxon>
        <taxon>Glossata</taxon>
        <taxon>Ditrysia</taxon>
        <taxon>Noctuoidea</taxon>
        <taxon>Noctuidae</taxon>
        <taxon>Amphipyrinae</taxon>
        <taxon>Spodoptera</taxon>
    </lineage>
</organism>
<dbReference type="InterPro" id="IPR006047">
    <property type="entry name" value="GH13_cat_dom"/>
</dbReference>
<dbReference type="GeneID" id="111364282"/>
<dbReference type="EC" id="3.2.1.20" evidence="2"/>
<evidence type="ECO:0000313" key="5">
    <source>
        <dbReference type="RefSeq" id="XP_022836904.1"/>
    </source>
</evidence>
<dbReference type="InterPro" id="IPR045857">
    <property type="entry name" value="O16G_dom_2"/>
</dbReference>
<dbReference type="Proteomes" id="UP000301870">
    <property type="component" value="Unplaced"/>
</dbReference>
<sequence>MEQFDQLLKRAHELGIKLLLDFVPNHASNESEYFIESEARNPIYEDFFIWDDGIPDPENPNSRPLPPSNWVSVLETSRICSLSSHKIGLLVARGLPTRFLYSS</sequence>
<comment type="catalytic activity">
    <reaction evidence="1">
        <text>Hydrolysis of terminal, non-reducing (1-&gt;4)-linked alpha-D-glucose residues with release of alpha-D-glucose.</text>
        <dbReference type="EC" id="3.2.1.20"/>
    </reaction>
</comment>
<dbReference type="GO" id="GO:0004558">
    <property type="term" value="F:alpha-1,4-glucosidase activity"/>
    <property type="evidence" value="ECO:0007669"/>
    <property type="project" value="UniProtKB-EC"/>
</dbReference>
<dbReference type="Gene3D" id="3.90.400.10">
    <property type="entry name" value="Oligo-1,6-glucosidase, Domain 2"/>
    <property type="match status" value="1"/>
</dbReference>
<dbReference type="GO" id="GO:0005975">
    <property type="term" value="P:carbohydrate metabolic process"/>
    <property type="evidence" value="ECO:0007669"/>
    <property type="project" value="InterPro"/>
</dbReference>
<dbReference type="InterPro" id="IPR017853">
    <property type="entry name" value="GH"/>
</dbReference>
<evidence type="ECO:0000259" key="3">
    <source>
        <dbReference type="Pfam" id="PF00128"/>
    </source>
</evidence>
<gene>
    <name evidence="5" type="primary">LOC111364282</name>
</gene>
<evidence type="ECO:0000256" key="2">
    <source>
        <dbReference type="ARBA" id="ARBA00012741"/>
    </source>
</evidence>
<dbReference type="RefSeq" id="XP_022836904.1">
    <property type="nucleotide sequence ID" value="XM_022981136.1"/>
</dbReference>
<reference evidence="5" key="1">
    <citation type="submission" date="2025-08" db="UniProtKB">
        <authorList>
            <consortium name="RefSeq"/>
        </authorList>
    </citation>
    <scope>IDENTIFICATION</scope>
    <source>
        <strain evidence="5">Ishihara</strain>
        <tissue evidence="5">Whole body</tissue>
    </source>
</reference>
<evidence type="ECO:0000313" key="4">
    <source>
        <dbReference type="Proteomes" id="UP000301870"/>
    </source>
</evidence>
<protein>
    <recommendedName>
        <fullName evidence="2">alpha-glucosidase</fullName>
        <ecNumber evidence="2">3.2.1.20</ecNumber>
    </recommendedName>
</protein>
<dbReference type="AlphaFoldDB" id="A0A9J7EWG6"/>
<dbReference type="PANTHER" id="PTHR10357:SF234">
    <property type="entry name" value="MALTASE A2-RELATED"/>
    <property type="match status" value="1"/>
</dbReference>
<dbReference type="OrthoDB" id="1740265at2759"/>
<dbReference type="SUPFAM" id="SSF51445">
    <property type="entry name" value="(Trans)glycosidases"/>
    <property type="match status" value="1"/>
</dbReference>
<dbReference type="KEGG" id="sliu:111364282"/>
<proteinExistence type="predicted"/>
<keyword evidence="4" id="KW-1185">Reference proteome</keyword>
<accession>A0A9J7EWG6</accession>
<dbReference type="Gene3D" id="3.20.20.80">
    <property type="entry name" value="Glycosidases"/>
    <property type="match status" value="1"/>
</dbReference>